<dbReference type="GeneID" id="28838730"/>
<keyword evidence="2" id="KW-0472">Membrane</keyword>
<reference evidence="4 5" key="1">
    <citation type="submission" date="2016-03" db="EMBL/GenBank/DDBJ databases">
        <title>Comparative genomics of Pseudogymnoascus destructans, the fungus causing white-nose syndrome of bats.</title>
        <authorList>
            <person name="Palmer J.M."/>
            <person name="Drees K.P."/>
            <person name="Foster J.T."/>
            <person name="Lindner D.L."/>
        </authorList>
    </citation>
    <scope>NUCLEOTIDE SEQUENCE [LARGE SCALE GENOMIC DNA]</scope>
    <source>
        <strain evidence="4 5">UAMH 10579</strain>
    </source>
</reference>
<feature type="compositionally biased region" description="Polar residues" evidence="1">
    <location>
        <begin position="312"/>
        <end position="338"/>
    </location>
</feature>
<gene>
    <name evidence="4" type="ORF">VE01_05344</name>
</gene>
<protein>
    <recommendedName>
        <fullName evidence="6">Granulins domain-containing protein</fullName>
    </recommendedName>
</protein>
<feature type="chain" id="PRO_5008608829" description="Granulins domain-containing protein" evidence="3">
    <location>
        <begin position="23"/>
        <end position="389"/>
    </location>
</feature>
<proteinExistence type="predicted"/>
<evidence type="ECO:0000313" key="5">
    <source>
        <dbReference type="Proteomes" id="UP000091956"/>
    </source>
</evidence>
<dbReference type="AlphaFoldDB" id="A0A1B8GL60"/>
<feature type="signal peptide" evidence="3">
    <location>
        <begin position="1"/>
        <end position="22"/>
    </location>
</feature>
<feature type="compositionally biased region" description="Gly residues" evidence="1">
    <location>
        <begin position="346"/>
        <end position="357"/>
    </location>
</feature>
<keyword evidence="2" id="KW-0812">Transmembrane</keyword>
<evidence type="ECO:0000256" key="1">
    <source>
        <dbReference type="SAM" id="MobiDB-lite"/>
    </source>
</evidence>
<evidence type="ECO:0000313" key="4">
    <source>
        <dbReference type="EMBL" id="OBT96580.1"/>
    </source>
</evidence>
<name>A0A1B8GL60_9PEZI</name>
<keyword evidence="5" id="KW-1185">Reference proteome</keyword>
<dbReference type="Proteomes" id="UP000091956">
    <property type="component" value="Unassembled WGS sequence"/>
</dbReference>
<evidence type="ECO:0000256" key="3">
    <source>
        <dbReference type="SAM" id="SignalP"/>
    </source>
</evidence>
<reference evidence="5" key="2">
    <citation type="journal article" date="2018" name="Nat. Commun.">
        <title>Extreme sensitivity to ultraviolet light in the fungal pathogen causing white-nose syndrome of bats.</title>
        <authorList>
            <person name="Palmer J.M."/>
            <person name="Drees K.P."/>
            <person name="Foster J.T."/>
            <person name="Lindner D.L."/>
        </authorList>
    </citation>
    <scope>NUCLEOTIDE SEQUENCE [LARGE SCALE GENOMIC DNA]</scope>
    <source>
        <strain evidence="5">UAMH 10579</strain>
    </source>
</reference>
<feature type="region of interest" description="Disordered" evidence="1">
    <location>
        <begin position="312"/>
        <end position="357"/>
    </location>
</feature>
<accession>A0A1B8GL60</accession>
<dbReference type="STRING" id="342668.A0A1B8GL60"/>
<keyword evidence="2" id="KW-1133">Transmembrane helix</keyword>
<organism evidence="4 5">
    <name type="scientific">Pseudogymnoascus verrucosus</name>
    <dbReference type="NCBI Taxonomy" id="342668"/>
    <lineage>
        <taxon>Eukaryota</taxon>
        <taxon>Fungi</taxon>
        <taxon>Dikarya</taxon>
        <taxon>Ascomycota</taxon>
        <taxon>Pezizomycotina</taxon>
        <taxon>Leotiomycetes</taxon>
        <taxon>Thelebolales</taxon>
        <taxon>Thelebolaceae</taxon>
        <taxon>Pseudogymnoascus</taxon>
    </lineage>
</organism>
<evidence type="ECO:0008006" key="6">
    <source>
        <dbReference type="Google" id="ProtNLM"/>
    </source>
</evidence>
<dbReference type="RefSeq" id="XP_018130313.1">
    <property type="nucleotide sequence ID" value="XM_018274808.2"/>
</dbReference>
<keyword evidence="3" id="KW-0732">Signal</keyword>
<sequence length="389" mass="40586">MRGLRQIGAATLLILQVARCNSDTSPANVVAQDHDRSIASSADIAARDNALGPGKAVMTESNRFNQSTISAVALGGRALIAEWLNPVALQKRACTGTYKASCGDGYCCPTTDRCCSNNAYCKKSSGDDCCSDGTCPYPYVCGDTCECKTAGGVCCPDGTYCKAGNKCCGDSCTAEANICCSDGTACGPGNICVANQKYGWDDCCTDSACTAYVKSGVTITRTSTTPTSATAAPRTTDVVYQYYYTTLYFSYYYYFYTYRYDIEVTTLTSTYTTTTTTLSIYAANSRTAASRLSSMSSSVEENDFTTPARATTALNSSPARTTSGASATDFQDDGTSQNDGPVVPGIGVGSPGLGSGDIPGAGTQMGVVPAWALAWALGAGVVAWGMVWL</sequence>
<evidence type="ECO:0000256" key="2">
    <source>
        <dbReference type="SAM" id="Phobius"/>
    </source>
</evidence>
<feature type="transmembrane region" description="Helical" evidence="2">
    <location>
        <begin position="368"/>
        <end position="388"/>
    </location>
</feature>
<dbReference type="EMBL" id="KV460227">
    <property type="protein sequence ID" value="OBT96580.1"/>
    <property type="molecule type" value="Genomic_DNA"/>
</dbReference>
<dbReference type="OrthoDB" id="3439121at2759"/>